<sequence length="48" mass="5222">MATAKPQTCLLDFRTEKRDSSLQSMVACFTPLHPTLCIALVVVASTLL</sequence>
<keyword evidence="1" id="KW-0812">Transmembrane</keyword>
<evidence type="ECO:0000256" key="1">
    <source>
        <dbReference type="SAM" id="Phobius"/>
    </source>
</evidence>
<gene>
    <name evidence="2" type="ORF">SPARVUS_LOCUS7838057</name>
</gene>
<dbReference type="Proteomes" id="UP001162483">
    <property type="component" value="Unassembled WGS sequence"/>
</dbReference>
<keyword evidence="3" id="KW-1185">Reference proteome</keyword>
<comment type="caution">
    <text evidence="2">The sequence shown here is derived from an EMBL/GenBank/DDBJ whole genome shotgun (WGS) entry which is preliminary data.</text>
</comment>
<proteinExistence type="predicted"/>
<evidence type="ECO:0000313" key="2">
    <source>
        <dbReference type="EMBL" id="CAI9573883.1"/>
    </source>
</evidence>
<dbReference type="EMBL" id="CATNWA010014605">
    <property type="protein sequence ID" value="CAI9573883.1"/>
    <property type="molecule type" value="Genomic_DNA"/>
</dbReference>
<accession>A0ABN9DNL6</accession>
<reference evidence="2" key="1">
    <citation type="submission" date="2023-05" db="EMBL/GenBank/DDBJ databases">
        <authorList>
            <person name="Stuckert A."/>
        </authorList>
    </citation>
    <scope>NUCLEOTIDE SEQUENCE</scope>
</reference>
<name>A0ABN9DNL6_9NEOB</name>
<protein>
    <submittedName>
        <fullName evidence="2">Uncharacterized protein</fullName>
    </submittedName>
</protein>
<keyword evidence="1" id="KW-0472">Membrane</keyword>
<evidence type="ECO:0000313" key="3">
    <source>
        <dbReference type="Proteomes" id="UP001162483"/>
    </source>
</evidence>
<organism evidence="2 3">
    <name type="scientific">Staurois parvus</name>
    <dbReference type="NCBI Taxonomy" id="386267"/>
    <lineage>
        <taxon>Eukaryota</taxon>
        <taxon>Metazoa</taxon>
        <taxon>Chordata</taxon>
        <taxon>Craniata</taxon>
        <taxon>Vertebrata</taxon>
        <taxon>Euteleostomi</taxon>
        <taxon>Amphibia</taxon>
        <taxon>Batrachia</taxon>
        <taxon>Anura</taxon>
        <taxon>Neobatrachia</taxon>
        <taxon>Ranoidea</taxon>
        <taxon>Ranidae</taxon>
        <taxon>Staurois</taxon>
    </lineage>
</organism>
<feature type="transmembrane region" description="Helical" evidence="1">
    <location>
        <begin position="24"/>
        <end position="47"/>
    </location>
</feature>
<keyword evidence="1" id="KW-1133">Transmembrane helix</keyword>